<sequence>MTISTRRTTNRQREEKNTGCDDDVLGSDRKAREKMKDEVDLLVLGFGWKRRTTNNVAFSFSSSAGKYKRRQPSLL</sequence>
<accession>A0AAV2FVI2</accession>
<proteinExistence type="predicted"/>
<gene>
    <name evidence="2" type="ORF">LTRI10_LOCUS41714</name>
</gene>
<evidence type="ECO:0000313" key="3">
    <source>
        <dbReference type="Proteomes" id="UP001497516"/>
    </source>
</evidence>
<feature type="region of interest" description="Disordered" evidence="1">
    <location>
        <begin position="1"/>
        <end position="26"/>
    </location>
</feature>
<reference evidence="2 3" key="1">
    <citation type="submission" date="2024-04" db="EMBL/GenBank/DDBJ databases">
        <authorList>
            <person name="Fracassetti M."/>
        </authorList>
    </citation>
    <scope>NUCLEOTIDE SEQUENCE [LARGE SCALE GENOMIC DNA]</scope>
</reference>
<evidence type="ECO:0000256" key="1">
    <source>
        <dbReference type="SAM" id="MobiDB-lite"/>
    </source>
</evidence>
<organism evidence="2 3">
    <name type="scientific">Linum trigynum</name>
    <dbReference type="NCBI Taxonomy" id="586398"/>
    <lineage>
        <taxon>Eukaryota</taxon>
        <taxon>Viridiplantae</taxon>
        <taxon>Streptophyta</taxon>
        <taxon>Embryophyta</taxon>
        <taxon>Tracheophyta</taxon>
        <taxon>Spermatophyta</taxon>
        <taxon>Magnoliopsida</taxon>
        <taxon>eudicotyledons</taxon>
        <taxon>Gunneridae</taxon>
        <taxon>Pentapetalae</taxon>
        <taxon>rosids</taxon>
        <taxon>fabids</taxon>
        <taxon>Malpighiales</taxon>
        <taxon>Linaceae</taxon>
        <taxon>Linum</taxon>
    </lineage>
</organism>
<dbReference type="Proteomes" id="UP001497516">
    <property type="component" value="Chromosome 7"/>
</dbReference>
<name>A0AAV2FVI2_9ROSI</name>
<dbReference type="EMBL" id="OZ034820">
    <property type="protein sequence ID" value="CAL1401668.1"/>
    <property type="molecule type" value="Genomic_DNA"/>
</dbReference>
<dbReference type="AlphaFoldDB" id="A0AAV2FVI2"/>
<evidence type="ECO:0000313" key="2">
    <source>
        <dbReference type="EMBL" id="CAL1401668.1"/>
    </source>
</evidence>
<keyword evidence="3" id="KW-1185">Reference proteome</keyword>
<protein>
    <submittedName>
        <fullName evidence="2">Uncharacterized protein</fullName>
    </submittedName>
</protein>